<evidence type="ECO:0000256" key="7">
    <source>
        <dbReference type="ARBA" id="ARBA00023136"/>
    </source>
</evidence>
<keyword evidence="2 10" id="KW-0812">Transmembrane</keyword>
<dbReference type="PANTHER" id="PTHR46539">
    <property type="entry name" value="E3 UBIQUITIN-PROTEIN LIGASE ATL42"/>
    <property type="match status" value="1"/>
</dbReference>
<protein>
    <recommendedName>
        <fullName evidence="11">RING-type domain-containing protein</fullName>
    </recommendedName>
</protein>
<reference evidence="12" key="1">
    <citation type="submission" date="2022-03" db="EMBL/GenBank/DDBJ databases">
        <title>A functionally conserved STORR gene fusion in Papaver species that diverged 16.8 million years ago.</title>
        <authorList>
            <person name="Catania T."/>
        </authorList>
    </citation>
    <scope>NUCLEOTIDE SEQUENCE</scope>
    <source>
        <strain evidence="12">S-191538</strain>
    </source>
</reference>
<keyword evidence="4 8" id="KW-0863">Zinc-finger</keyword>
<keyword evidence="7 10" id="KW-0472">Membrane</keyword>
<feature type="transmembrane region" description="Helical" evidence="10">
    <location>
        <begin position="67"/>
        <end position="97"/>
    </location>
</feature>
<feature type="domain" description="RING-type" evidence="11">
    <location>
        <begin position="155"/>
        <end position="197"/>
    </location>
</feature>
<evidence type="ECO:0000256" key="2">
    <source>
        <dbReference type="ARBA" id="ARBA00022692"/>
    </source>
</evidence>
<accession>A0AA41VPH6</accession>
<evidence type="ECO:0000256" key="4">
    <source>
        <dbReference type="ARBA" id="ARBA00022771"/>
    </source>
</evidence>
<sequence>MMNKTSSIVLQKAEEGLRGQHNHSQCSTSSSEVSSPEIPSILPHNKNTNKSTNKPSSNLLVTYLENIFIAVSLSLFFVFITVLTLFVHFIVTCKIIIHRLRQPRRTTRINTASGSLEEEEEEILNFCSFGFRLTQGDLKNLSSFSYGNVEAPQDCIVCLESLREGEICRSLPKCKHNFHADCVDSWLIRVPSCPMCREIVVKPEVKQLLVAGRR</sequence>
<evidence type="ECO:0000313" key="13">
    <source>
        <dbReference type="Proteomes" id="UP001177140"/>
    </source>
</evidence>
<keyword evidence="5" id="KW-0862">Zinc</keyword>
<keyword evidence="6 10" id="KW-1133">Transmembrane helix</keyword>
<evidence type="ECO:0000259" key="11">
    <source>
        <dbReference type="PROSITE" id="PS50089"/>
    </source>
</evidence>
<evidence type="ECO:0000256" key="3">
    <source>
        <dbReference type="ARBA" id="ARBA00022723"/>
    </source>
</evidence>
<keyword evidence="13" id="KW-1185">Reference proteome</keyword>
<evidence type="ECO:0000256" key="1">
    <source>
        <dbReference type="ARBA" id="ARBA00004370"/>
    </source>
</evidence>
<evidence type="ECO:0000256" key="10">
    <source>
        <dbReference type="SAM" id="Phobius"/>
    </source>
</evidence>
<comment type="subcellular location">
    <subcellularLocation>
        <location evidence="1">Membrane</location>
    </subcellularLocation>
</comment>
<feature type="compositionally biased region" description="Low complexity" evidence="9">
    <location>
        <begin position="27"/>
        <end position="51"/>
    </location>
</feature>
<feature type="region of interest" description="Disordered" evidence="9">
    <location>
        <begin position="16"/>
        <end position="51"/>
    </location>
</feature>
<dbReference type="EMBL" id="JAJJMA010262508">
    <property type="protein sequence ID" value="MCL7044828.1"/>
    <property type="molecule type" value="Genomic_DNA"/>
</dbReference>
<dbReference type="AlphaFoldDB" id="A0AA41VPH6"/>
<dbReference type="SUPFAM" id="SSF57850">
    <property type="entry name" value="RING/U-box"/>
    <property type="match status" value="1"/>
</dbReference>
<gene>
    <name evidence="12" type="ORF">MKW94_016499</name>
</gene>
<comment type="caution">
    <text evidence="12">The sequence shown here is derived from an EMBL/GenBank/DDBJ whole genome shotgun (WGS) entry which is preliminary data.</text>
</comment>
<keyword evidence="3" id="KW-0479">Metal-binding</keyword>
<proteinExistence type="predicted"/>
<evidence type="ECO:0000256" key="6">
    <source>
        <dbReference type="ARBA" id="ARBA00022989"/>
    </source>
</evidence>
<evidence type="ECO:0000256" key="8">
    <source>
        <dbReference type="PROSITE-ProRule" id="PRU00175"/>
    </source>
</evidence>
<dbReference type="InterPro" id="IPR013083">
    <property type="entry name" value="Znf_RING/FYVE/PHD"/>
</dbReference>
<dbReference type="SMART" id="SM00184">
    <property type="entry name" value="RING"/>
    <property type="match status" value="1"/>
</dbReference>
<evidence type="ECO:0000256" key="9">
    <source>
        <dbReference type="SAM" id="MobiDB-lite"/>
    </source>
</evidence>
<organism evidence="12 13">
    <name type="scientific">Papaver nudicaule</name>
    <name type="common">Iceland poppy</name>
    <dbReference type="NCBI Taxonomy" id="74823"/>
    <lineage>
        <taxon>Eukaryota</taxon>
        <taxon>Viridiplantae</taxon>
        <taxon>Streptophyta</taxon>
        <taxon>Embryophyta</taxon>
        <taxon>Tracheophyta</taxon>
        <taxon>Spermatophyta</taxon>
        <taxon>Magnoliopsida</taxon>
        <taxon>Ranunculales</taxon>
        <taxon>Papaveraceae</taxon>
        <taxon>Papaveroideae</taxon>
        <taxon>Papaver</taxon>
    </lineage>
</organism>
<dbReference type="Pfam" id="PF13639">
    <property type="entry name" value="zf-RING_2"/>
    <property type="match status" value="1"/>
</dbReference>
<dbReference type="Gene3D" id="3.30.40.10">
    <property type="entry name" value="Zinc/RING finger domain, C3HC4 (zinc finger)"/>
    <property type="match status" value="1"/>
</dbReference>
<dbReference type="Proteomes" id="UP001177140">
    <property type="component" value="Unassembled WGS sequence"/>
</dbReference>
<evidence type="ECO:0000313" key="12">
    <source>
        <dbReference type="EMBL" id="MCL7044828.1"/>
    </source>
</evidence>
<dbReference type="PROSITE" id="PS50089">
    <property type="entry name" value="ZF_RING_2"/>
    <property type="match status" value="1"/>
</dbReference>
<dbReference type="PANTHER" id="PTHR46539:SF9">
    <property type="entry name" value="RING-H2 FINGER PROTEIN ATL56"/>
    <property type="match status" value="1"/>
</dbReference>
<dbReference type="GO" id="GO:0008270">
    <property type="term" value="F:zinc ion binding"/>
    <property type="evidence" value="ECO:0007669"/>
    <property type="project" value="UniProtKB-KW"/>
</dbReference>
<name>A0AA41VPH6_PAPNU</name>
<dbReference type="InterPro" id="IPR001841">
    <property type="entry name" value="Znf_RING"/>
</dbReference>
<evidence type="ECO:0000256" key="5">
    <source>
        <dbReference type="ARBA" id="ARBA00022833"/>
    </source>
</evidence>
<dbReference type="GO" id="GO:0016020">
    <property type="term" value="C:membrane"/>
    <property type="evidence" value="ECO:0007669"/>
    <property type="project" value="UniProtKB-SubCell"/>
</dbReference>